<dbReference type="GO" id="GO:0016209">
    <property type="term" value="F:antioxidant activity"/>
    <property type="evidence" value="ECO:0007669"/>
    <property type="project" value="InterPro"/>
</dbReference>
<feature type="signal peptide" evidence="6">
    <location>
        <begin position="1"/>
        <end position="23"/>
    </location>
</feature>
<keyword evidence="3" id="KW-0812">Transmembrane</keyword>
<evidence type="ECO:0000256" key="2">
    <source>
        <dbReference type="ARBA" id="ARBA00022748"/>
    </source>
</evidence>
<dbReference type="GO" id="GO:0016491">
    <property type="term" value="F:oxidoreductase activity"/>
    <property type="evidence" value="ECO:0007669"/>
    <property type="project" value="InterPro"/>
</dbReference>
<dbReference type="Gene3D" id="3.40.30.10">
    <property type="entry name" value="Glutaredoxin"/>
    <property type="match status" value="1"/>
</dbReference>
<gene>
    <name evidence="8" type="ORF">Acy02nite_78850</name>
</gene>
<feature type="chain" id="PRO_5038679799" description="Thioredoxin domain-containing protein" evidence="6">
    <location>
        <begin position="24"/>
        <end position="210"/>
    </location>
</feature>
<dbReference type="PROSITE" id="PS51352">
    <property type="entry name" value="THIOREDOXIN_2"/>
    <property type="match status" value="1"/>
</dbReference>
<accession>A0A919IPX8</accession>
<protein>
    <recommendedName>
        <fullName evidence="7">Thioredoxin domain-containing protein</fullName>
    </recommendedName>
</protein>
<dbReference type="InterPro" id="IPR000866">
    <property type="entry name" value="AhpC/TSA"/>
</dbReference>
<keyword evidence="4" id="KW-1015">Disulfide bond</keyword>
<dbReference type="InterPro" id="IPR036249">
    <property type="entry name" value="Thioredoxin-like_sf"/>
</dbReference>
<evidence type="ECO:0000259" key="7">
    <source>
        <dbReference type="PROSITE" id="PS51352"/>
    </source>
</evidence>
<dbReference type="Proteomes" id="UP000619479">
    <property type="component" value="Unassembled WGS sequence"/>
</dbReference>
<proteinExistence type="predicted"/>
<dbReference type="Pfam" id="PF00578">
    <property type="entry name" value="AhpC-TSA"/>
    <property type="match status" value="1"/>
</dbReference>
<reference evidence="8" key="1">
    <citation type="submission" date="2021-01" db="EMBL/GenBank/DDBJ databases">
        <title>Whole genome shotgun sequence of Actinoplanes cyaneus NBRC 14990.</title>
        <authorList>
            <person name="Komaki H."/>
            <person name="Tamura T."/>
        </authorList>
    </citation>
    <scope>NUCLEOTIDE SEQUENCE</scope>
    <source>
        <strain evidence="8">NBRC 14990</strain>
    </source>
</reference>
<dbReference type="AlphaFoldDB" id="A0A919IPX8"/>
<dbReference type="SUPFAM" id="SSF52833">
    <property type="entry name" value="Thioredoxin-like"/>
    <property type="match status" value="1"/>
</dbReference>
<evidence type="ECO:0000256" key="5">
    <source>
        <dbReference type="ARBA" id="ARBA00023284"/>
    </source>
</evidence>
<comment type="caution">
    <text evidence="8">The sequence shown here is derived from an EMBL/GenBank/DDBJ whole genome shotgun (WGS) entry which is preliminary data.</text>
</comment>
<sequence length="210" mass="21069">MRALLPLVAGVLLLAGCTAAVQSGDEETPSPFAACTTASPGAAASPEAAASAGAAASPEAAASAGVAVASSGTDLPDIAVDCFTGGAPVSLRSLRGPAVINVWASSCGPCREELPLIQRLADTTAGKLTVLGMDTGDSRTAAASFGSDHGVTMPTLYDPDRSAITKLKVVNLPTTIFIDATGKSYLHRYAMDAQDLTALLREHAGLSVTL</sequence>
<keyword evidence="3" id="KW-0735">Signal-anchor</keyword>
<organism evidence="8 9">
    <name type="scientific">Actinoplanes cyaneus</name>
    <dbReference type="NCBI Taxonomy" id="52696"/>
    <lineage>
        <taxon>Bacteria</taxon>
        <taxon>Bacillati</taxon>
        <taxon>Actinomycetota</taxon>
        <taxon>Actinomycetes</taxon>
        <taxon>Micromonosporales</taxon>
        <taxon>Micromonosporaceae</taxon>
        <taxon>Actinoplanes</taxon>
    </lineage>
</organism>
<dbReference type="GO" id="GO:0017004">
    <property type="term" value="P:cytochrome complex assembly"/>
    <property type="evidence" value="ECO:0007669"/>
    <property type="project" value="UniProtKB-KW"/>
</dbReference>
<dbReference type="PANTHER" id="PTHR42852">
    <property type="entry name" value="THIOL:DISULFIDE INTERCHANGE PROTEIN DSBE"/>
    <property type="match status" value="1"/>
</dbReference>
<comment type="subcellular location">
    <subcellularLocation>
        <location evidence="1">Cell envelope</location>
    </subcellularLocation>
</comment>
<dbReference type="GO" id="GO:0030313">
    <property type="term" value="C:cell envelope"/>
    <property type="evidence" value="ECO:0007669"/>
    <property type="project" value="UniProtKB-SubCell"/>
</dbReference>
<evidence type="ECO:0000313" key="9">
    <source>
        <dbReference type="Proteomes" id="UP000619479"/>
    </source>
</evidence>
<dbReference type="CDD" id="cd02966">
    <property type="entry name" value="TlpA_like_family"/>
    <property type="match status" value="1"/>
</dbReference>
<dbReference type="InterPro" id="IPR013766">
    <property type="entry name" value="Thioredoxin_domain"/>
</dbReference>
<dbReference type="InterPro" id="IPR050553">
    <property type="entry name" value="Thioredoxin_ResA/DsbE_sf"/>
</dbReference>
<evidence type="ECO:0000313" key="8">
    <source>
        <dbReference type="EMBL" id="GID70004.1"/>
    </source>
</evidence>
<dbReference type="PROSITE" id="PS51257">
    <property type="entry name" value="PROKAR_LIPOPROTEIN"/>
    <property type="match status" value="1"/>
</dbReference>
<evidence type="ECO:0000256" key="6">
    <source>
        <dbReference type="SAM" id="SignalP"/>
    </source>
</evidence>
<keyword evidence="2" id="KW-0201">Cytochrome c-type biogenesis</keyword>
<keyword evidence="6" id="KW-0732">Signal</keyword>
<dbReference type="PANTHER" id="PTHR42852:SF6">
    <property type="entry name" value="THIOL:DISULFIDE INTERCHANGE PROTEIN DSBE"/>
    <property type="match status" value="1"/>
</dbReference>
<dbReference type="RefSeq" id="WP_203753200.1">
    <property type="nucleotide sequence ID" value="NZ_BAAAUC010000028.1"/>
</dbReference>
<dbReference type="EMBL" id="BOMH01000070">
    <property type="protein sequence ID" value="GID70004.1"/>
    <property type="molecule type" value="Genomic_DNA"/>
</dbReference>
<keyword evidence="9" id="KW-1185">Reference proteome</keyword>
<evidence type="ECO:0000256" key="1">
    <source>
        <dbReference type="ARBA" id="ARBA00004196"/>
    </source>
</evidence>
<feature type="domain" description="Thioredoxin" evidence="7">
    <location>
        <begin position="69"/>
        <end position="205"/>
    </location>
</feature>
<keyword evidence="5" id="KW-0676">Redox-active center</keyword>
<evidence type="ECO:0000256" key="4">
    <source>
        <dbReference type="ARBA" id="ARBA00023157"/>
    </source>
</evidence>
<name>A0A919IPX8_9ACTN</name>
<evidence type="ECO:0000256" key="3">
    <source>
        <dbReference type="ARBA" id="ARBA00022968"/>
    </source>
</evidence>